<dbReference type="Pfam" id="PF00082">
    <property type="entry name" value="Peptidase_S8"/>
    <property type="match status" value="1"/>
</dbReference>
<dbReference type="RefSeq" id="XP_043176992.1">
    <property type="nucleotide sequence ID" value="XM_043324573.1"/>
</dbReference>
<proteinExistence type="inferred from homology"/>
<dbReference type="KEGG" id="rsx:RhiXN_04757"/>
<keyword evidence="3" id="KW-0645">Protease</keyword>
<comment type="caution">
    <text evidence="1">Lacks conserved residue(s) required for the propagation of feature annotation.</text>
</comment>
<organism evidence="3 4">
    <name type="scientific">Rhizoctonia solani</name>
    <dbReference type="NCBI Taxonomy" id="456999"/>
    <lineage>
        <taxon>Eukaryota</taxon>
        <taxon>Fungi</taxon>
        <taxon>Dikarya</taxon>
        <taxon>Basidiomycota</taxon>
        <taxon>Agaricomycotina</taxon>
        <taxon>Agaricomycetes</taxon>
        <taxon>Cantharellales</taxon>
        <taxon>Ceratobasidiaceae</taxon>
        <taxon>Rhizoctonia</taxon>
    </lineage>
</organism>
<comment type="similarity">
    <text evidence="1">Belongs to the peptidase S8 family.</text>
</comment>
<dbReference type="InterPro" id="IPR036852">
    <property type="entry name" value="Peptidase_S8/S53_dom_sf"/>
</dbReference>
<feature type="domain" description="Peptidase S8/S53" evidence="2">
    <location>
        <begin position="1"/>
        <end position="36"/>
    </location>
</feature>
<sequence length="57" mass="5744">MATPYVAGILAYVLSEYGQVTPASLSASLKSHAQAVVTGAPSGTTFHNSNCSLESTG</sequence>
<name>A0A8H8NQI8_9AGAM</name>
<dbReference type="GO" id="GO:0004252">
    <property type="term" value="F:serine-type endopeptidase activity"/>
    <property type="evidence" value="ECO:0007669"/>
    <property type="project" value="InterPro"/>
</dbReference>
<protein>
    <submittedName>
        <fullName evidence="3">Cuticle-degrading protease</fullName>
    </submittedName>
</protein>
<accession>A0A8H8NQI8</accession>
<dbReference type="InterPro" id="IPR000209">
    <property type="entry name" value="Peptidase_S8/S53_dom"/>
</dbReference>
<evidence type="ECO:0000259" key="2">
    <source>
        <dbReference type="Pfam" id="PF00082"/>
    </source>
</evidence>
<dbReference type="AlphaFoldDB" id="A0A8H8NQI8"/>
<dbReference type="GeneID" id="67027036"/>
<evidence type="ECO:0000313" key="4">
    <source>
        <dbReference type="Proteomes" id="UP000650533"/>
    </source>
</evidence>
<dbReference type="EMBL" id="CP059659">
    <property type="protein sequence ID" value="QRW16755.1"/>
    <property type="molecule type" value="Genomic_DNA"/>
</dbReference>
<dbReference type="GO" id="GO:0006508">
    <property type="term" value="P:proteolysis"/>
    <property type="evidence" value="ECO:0007669"/>
    <property type="project" value="UniProtKB-KW"/>
</dbReference>
<dbReference type="PROSITE" id="PS51892">
    <property type="entry name" value="SUBTILASE"/>
    <property type="match status" value="1"/>
</dbReference>
<gene>
    <name evidence="3" type="ORF">RhiXN_04757</name>
</gene>
<reference evidence="3" key="1">
    <citation type="submission" date="2020-05" db="EMBL/GenBank/DDBJ databases">
        <title>Evolutionary and genomic comparisons of hybrid uninucleate and nonhybrid Rhizoctonia fungi.</title>
        <authorList>
            <person name="Li C."/>
            <person name="Chen X."/>
        </authorList>
    </citation>
    <scope>NUCLEOTIDE SEQUENCE</scope>
    <source>
        <strain evidence="3">AG-1 IA</strain>
    </source>
</reference>
<keyword evidence="3" id="KW-0378">Hydrolase</keyword>
<evidence type="ECO:0000256" key="1">
    <source>
        <dbReference type="PROSITE-ProRule" id="PRU01240"/>
    </source>
</evidence>
<dbReference type="Gene3D" id="3.40.50.200">
    <property type="entry name" value="Peptidase S8/S53 domain"/>
    <property type="match status" value="1"/>
</dbReference>
<dbReference type="Proteomes" id="UP000650533">
    <property type="component" value="Chromosome 2"/>
</dbReference>
<dbReference type="SUPFAM" id="SSF52743">
    <property type="entry name" value="Subtilisin-like"/>
    <property type="match status" value="1"/>
</dbReference>
<evidence type="ECO:0000313" key="3">
    <source>
        <dbReference type="EMBL" id="QRW16755.1"/>
    </source>
</evidence>